<sequence length="66" mass="7761">MRSFASTQLLISYETEHVFAAIQLDGSFRRFIGVVNLIILLKWKYPTLIVARSFSRDKQTFFYTPK</sequence>
<accession>A0A917ETL0</accession>
<evidence type="ECO:0000313" key="1">
    <source>
        <dbReference type="EMBL" id="GGE78865.1"/>
    </source>
</evidence>
<evidence type="ECO:0000313" key="2">
    <source>
        <dbReference type="Proteomes" id="UP000605259"/>
    </source>
</evidence>
<reference evidence="1" key="1">
    <citation type="journal article" date="2014" name="Int. J. Syst. Evol. Microbiol.">
        <title>Complete genome sequence of Corynebacterium casei LMG S-19264T (=DSM 44701T), isolated from a smear-ripened cheese.</title>
        <authorList>
            <consortium name="US DOE Joint Genome Institute (JGI-PGF)"/>
            <person name="Walter F."/>
            <person name="Albersmeier A."/>
            <person name="Kalinowski J."/>
            <person name="Ruckert C."/>
        </authorList>
    </citation>
    <scope>NUCLEOTIDE SEQUENCE</scope>
    <source>
        <strain evidence="1">CGMCC 1.12698</strain>
    </source>
</reference>
<comment type="caution">
    <text evidence="1">The sequence shown here is derived from an EMBL/GenBank/DDBJ whole genome shotgun (WGS) entry which is preliminary data.</text>
</comment>
<keyword evidence="2" id="KW-1185">Reference proteome</keyword>
<protein>
    <submittedName>
        <fullName evidence="1">Uncharacterized protein</fullName>
    </submittedName>
</protein>
<name>A0A917ETL0_9BACI</name>
<organism evidence="1 2">
    <name type="scientific">Priestia taiwanensis</name>
    <dbReference type="NCBI Taxonomy" id="1347902"/>
    <lineage>
        <taxon>Bacteria</taxon>
        <taxon>Bacillati</taxon>
        <taxon>Bacillota</taxon>
        <taxon>Bacilli</taxon>
        <taxon>Bacillales</taxon>
        <taxon>Bacillaceae</taxon>
        <taxon>Priestia</taxon>
    </lineage>
</organism>
<dbReference type="AlphaFoldDB" id="A0A917ETL0"/>
<dbReference type="Proteomes" id="UP000605259">
    <property type="component" value="Unassembled WGS sequence"/>
</dbReference>
<reference evidence="1" key="2">
    <citation type="submission" date="2020-09" db="EMBL/GenBank/DDBJ databases">
        <authorList>
            <person name="Sun Q."/>
            <person name="Zhou Y."/>
        </authorList>
    </citation>
    <scope>NUCLEOTIDE SEQUENCE</scope>
    <source>
        <strain evidence="1">CGMCC 1.12698</strain>
    </source>
</reference>
<gene>
    <name evidence="1" type="ORF">GCM10007140_30480</name>
</gene>
<proteinExistence type="predicted"/>
<dbReference type="EMBL" id="BMFK01000003">
    <property type="protein sequence ID" value="GGE78865.1"/>
    <property type="molecule type" value="Genomic_DNA"/>
</dbReference>